<evidence type="ECO:0000313" key="1">
    <source>
        <dbReference type="EMBL" id="GEO94716.1"/>
    </source>
</evidence>
<comment type="caution">
    <text evidence="1">The sequence shown here is derived from an EMBL/GenBank/DDBJ whole genome shotgun (WGS) entry which is preliminary data.</text>
</comment>
<sequence length="228" mass="24279">MSQPLTVTADEVRADPGRLAVLVPAADQIRFLADPDAFVSGFTPSDEFPDHSQISAAVRNTAAMDGGEVALVLLARWLRDVMPASVELLAGAGLCALVPVSPGGQEYRQAVGILEVRIGTAVALRIRQPDSYGDPTAHLLVDPGMESTWAWMGPHPTDDGAEVTGRVMDVSELILHDAVMRSGLRATALALLRTAAAQATTPGPREDHDPAMAVYSRWMVGVLDQYED</sequence>
<name>A0A512IAJ5_9MICC</name>
<dbReference type="AlphaFoldDB" id="A0A512IAJ5"/>
<keyword evidence="2" id="KW-1185">Reference proteome</keyword>
<evidence type="ECO:0000313" key="2">
    <source>
        <dbReference type="Proteomes" id="UP000321103"/>
    </source>
</evidence>
<gene>
    <name evidence="1" type="ORF">KTU01_08390</name>
</gene>
<accession>A0A512IAJ5</accession>
<dbReference type="EMBL" id="BJZS01000026">
    <property type="protein sequence ID" value="GEO94716.1"/>
    <property type="molecule type" value="Genomic_DNA"/>
</dbReference>
<dbReference type="Proteomes" id="UP000321103">
    <property type="component" value="Unassembled WGS sequence"/>
</dbReference>
<protein>
    <submittedName>
        <fullName evidence="1">Uncharacterized protein</fullName>
    </submittedName>
</protein>
<organism evidence="1 2">
    <name type="scientific">Kocuria turfanensis</name>
    <dbReference type="NCBI Taxonomy" id="388357"/>
    <lineage>
        <taxon>Bacteria</taxon>
        <taxon>Bacillati</taxon>
        <taxon>Actinomycetota</taxon>
        <taxon>Actinomycetes</taxon>
        <taxon>Micrococcales</taxon>
        <taxon>Micrococcaceae</taxon>
        <taxon>Kocuria</taxon>
    </lineage>
</organism>
<reference evidence="1 2" key="1">
    <citation type="submission" date="2019-07" db="EMBL/GenBank/DDBJ databases">
        <title>Whole genome shotgun sequence of Kocuria turfanensis NBRC 107627.</title>
        <authorList>
            <person name="Hosoyama A."/>
            <person name="Uohara A."/>
            <person name="Ohji S."/>
            <person name="Ichikawa N."/>
        </authorList>
    </citation>
    <scope>NUCLEOTIDE SEQUENCE [LARGE SCALE GENOMIC DNA]</scope>
    <source>
        <strain evidence="1 2">NBRC 107627</strain>
    </source>
</reference>
<dbReference type="RefSeq" id="WP_062736708.1">
    <property type="nucleotide sequence ID" value="NZ_BJZS01000026.1"/>
</dbReference>
<proteinExistence type="predicted"/>